<evidence type="ECO:0000313" key="4">
    <source>
        <dbReference type="Proteomes" id="UP000054558"/>
    </source>
</evidence>
<dbReference type="InterPro" id="IPR011722">
    <property type="entry name" value="Hemimethylated_DNA-bd_dom"/>
</dbReference>
<dbReference type="OrthoDB" id="28868at2759"/>
<dbReference type="InterPro" id="IPR036623">
    <property type="entry name" value="Hemimethylated_DNA-bd_sf"/>
</dbReference>
<evidence type="ECO:0000256" key="1">
    <source>
        <dbReference type="SAM" id="MobiDB-lite"/>
    </source>
</evidence>
<feature type="compositionally biased region" description="Basic and acidic residues" evidence="1">
    <location>
        <begin position="151"/>
        <end position="164"/>
    </location>
</feature>
<name>A0A1Y1II31_KLENI</name>
<dbReference type="InterPro" id="IPR053189">
    <property type="entry name" value="Clp_protease_adapter_ClpF"/>
</dbReference>
<keyword evidence="4" id="KW-1185">Reference proteome</keyword>
<feature type="region of interest" description="Disordered" evidence="1">
    <location>
        <begin position="113"/>
        <end position="164"/>
    </location>
</feature>
<dbReference type="SMART" id="SM00992">
    <property type="entry name" value="YccV-like"/>
    <property type="match status" value="1"/>
</dbReference>
<feature type="domain" description="Hemimethylated DNA-binding" evidence="2">
    <location>
        <begin position="283"/>
        <end position="388"/>
    </location>
</feature>
<organism evidence="3 4">
    <name type="scientific">Klebsormidium nitens</name>
    <name type="common">Green alga</name>
    <name type="synonym">Ulothrix nitens</name>
    <dbReference type="NCBI Taxonomy" id="105231"/>
    <lineage>
        <taxon>Eukaryota</taxon>
        <taxon>Viridiplantae</taxon>
        <taxon>Streptophyta</taxon>
        <taxon>Klebsormidiophyceae</taxon>
        <taxon>Klebsormidiales</taxon>
        <taxon>Klebsormidiaceae</taxon>
        <taxon>Klebsormidium</taxon>
    </lineage>
</organism>
<reference evidence="3 4" key="1">
    <citation type="journal article" date="2014" name="Nat. Commun.">
        <title>Klebsormidium flaccidum genome reveals primary factors for plant terrestrial adaptation.</title>
        <authorList>
            <person name="Hori K."/>
            <person name="Maruyama F."/>
            <person name="Fujisawa T."/>
            <person name="Togashi T."/>
            <person name="Yamamoto N."/>
            <person name="Seo M."/>
            <person name="Sato S."/>
            <person name="Yamada T."/>
            <person name="Mori H."/>
            <person name="Tajima N."/>
            <person name="Moriyama T."/>
            <person name="Ikeuchi M."/>
            <person name="Watanabe M."/>
            <person name="Wada H."/>
            <person name="Kobayashi K."/>
            <person name="Saito M."/>
            <person name="Masuda T."/>
            <person name="Sasaki-Sekimoto Y."/>
            <person name="Mashiguchi K."/>
            <person name="Awai K."/>
            <person name="Shimojima M."/>
            <person name="Masuda S."/>
            <person name="Iwai M."/>
            <person name="Nobusawa T."/>
            <person name="Narise T."/>
            <person name="Kondo S."/>
            <person name="Saito H."/>
            <person name="Sato R."/>
            <person name="Murakawa M."/>
            <person name="Ihara Y."/>
            <person name="Oshima-Yamada Y."/>
            <person name="Ohtaka K."/>
            <person name="Satoh M."/>
            <person name="Sonobe K."/>
            <person name="Ishii M."/>
            <person name="Ohtani R."/>
            <person name="Kanamori-Sato M."/>
            <person name="Honoki R."/>
            <person name="Miyazaki D."/>
            <person name="Mochizuki H."/>
            <person name="Umetsu J."/>
            <person name="Higashi K."/>
            <person name="Shibata D."/>
            <person name="Kamiya Y."/>
            <person name="Sato N."/>
            <person name="Nakamura Y."/>
            <person name="Tabata S."/>
            <person name="Ida S."/>
            <person name="Kurokawa K."/>
            <person name="Ohta H."/>
        </authorList>
    </citation>
    <scope>NUCLEOTIDE SEQUENCE [LARGE SCALE GENOMIC DNA]</scope>
    <source>
        <strain evidence="3 4">NIES-2285</strain>
    </source>
</reference>
<feature type="region of interest" description="Disordered" evidence="1">
    <location>
        <begin position="389"/>
        <end position="416"/>
    </location>
</feature>
<dbReference type="Gene3D" id="2.30.30.390">
    <property type="entry name" value="Hemimethylated DNA-binding domain"/>
    <property type="match status" value="1"/>
</dbReference>
<accession>A0A1Y1II31</accession>
<dbReference type="InterPro" id="IPR001943">
    <property type="entry name" value="UVR_dom"/>
</dbReference>
<dbReference type="GO" id="GO:0003677">
    <property type="term" value="F:DNA binding"/>
    <property type="evidence" value="ECO:0007669"/>
    <property type="project" value="InterPro"/>
</dbReference>
<feature type="compositionally biased region" description="Basic and acidic residues" evidence="1">
    <location>
        <begin position="390"/>
        <end position="403"/>
    </location>
</feature>
<feature type="region of interest" description="Disordered" evidence="1">
    <location>
        <begin position="71"/>
        <end position="90"/>
    </location>
</feature>
<dbReference type="Pfam" id="PF08755">
    <property type="entry name" value="YccV-like"/>
    <property type="match status" value="1"/>
</dbReference>
<protein>
    <submittedName>
        <fullName evidence="3">UVR domain containing protein</fullName>
    </submittedName>
</protein>
<dbReference type="AlphaFoldDB" id="A0A1Y1II31"/>
<proteinExistence type="predicted"/>
<evidence type="ECO:0000313" key="3">
    <source>
        <dbReference type="EMBL" id="GAQ88307.1"/>
    </source>
</evidence>
<sequence>MVSSPAFSLGNTEYSHVALKLPKLRLPEAPSSSSVLGIQASPRTPRRKIGRLNAGAALTFFTVPELSSAASYDPRGCSPSSSPSASPITSPVHPCLKVRGTFSLESRSSVFASGSHKSLNGQNHQRTISGVHRSKPPARTCARAQSSEGESEGRATRDGLTTKEKSQMVNEELLLFFFQLDLGTRLQRAMNQEQYEAAGELREKIVGIEKELEKQRRAKRAGTGPREEVTDTTVAALRLRSELQRAVEEENYEQAAAIRKQLSKIELDALAATAQTLTSTEVKFNFRLGQKIRHAQLGYRGVICGMDWQCFESSEWMEKNGVDNLPRGRQQPFYQVLVDMQQSPSTLVAYVAEENVEVPEEEDEEPFPHPYLYLLFYGQDANGDFIPTKQLREKYDAPRHELPYDPPEEDSTTSES</sequence>
<dbReference type="STRING" id="105231.A0A1Y1II31"/>
<feature type="compositionally biased region" description="Polar residues" evidence="1">
    <location>
        <begin position="113"/>
        <end position="128"/>
    </location>
</feature>
<evidence type="ECO:0000259" key="2">
    <source>
        <dbReference type="SMART" id="SM00992"/>
    </source>
</evidence>
<dbReference type="NCBIfam" id="TIGR02097">
    <property type="entry name" value="yccV"/>
    <property type="match status" value="1"/>
</dbReference>
<dbReference type="EMBL" id="DF237366">
    <property type="protein sequence ID" value="GAQ88307.1"/>
    <property type="molecule type" value="Genomic_DNA"/>
</dbReference>
<feature type="compositionally biased region" description="Acidic residues" evidence="1">
    <location>
        <begin position="406"/>
        <end position="416"/>
    </location>
</feature>
<dbReference type="Pfam" id="PF02151">
    <property type="entry name" value="UVR"/>
    <property type="match status" value="1"/>
</dbReference>
<feature type="compositionally biased region" description="Low complexity" evidence="1">
    <location>
        <begin position="78"/>
        <end position="90"/>
    </location>
</feature>
<dbReference type="OMA" id="DMGRFDH"/>
<dbReference type="Proteomes" id="UP000054558">
    <property type="component" value="Unassembled WGS sequence"/>
</dbReference>
<dbReference type="PANTHER" id="PTHR48439">
    <property type="entry name" value="HEMIMETHYLATED DNA-BINDING DOMAIN-CONTAINING PROTEIN"/>
    <property type="match status" value="1"/>
</dbReference>
<gene>
    <name evidence="3" type="ORF">KFL_004170050</name>
</gene>
<dbReference type="SUPFAM" id="SSF141255">
    <property type="entry name" value="YccV-like"/>
    <property type="match status" value="1"/>
</dbReference>
<dbReference type="PANTHER" id="PTHR48439:SF1">
    <property type="entry name" value="HEMIMETHYLATED DNA-BINDING DOMAIN-CONTAINING PROTEIN"/>
    <property type="match status" value="1"/>
</dbReference>